<dbReference type="EMBL" id="CM000140">
    <property type="protein sequence ID" value="EAZ26155.1"/>
    <property type="molecule type" value="Genomic_DNA"/>
</dbReference>
<evidence type="ECO:0000256" key="6">
    <source>
        <dbReference type="ARBA" id="ARBA00023163"/>
    </source>
</evidence>
<evidence type="ECO:0000259" key="12">
    <source>
        <dbReference type="PROSITE" id="PS50071"/>
    </source>
</evidence>
<evidence type="ECO:0000256" key="3">
    <source>
        <dbReference type="ARBA" id="ARBA00023015"/>
    </source>
</evidence>
<feature type="region of interest" description="Disordered" evidence="11">
    <location>
        <begin position="99"/>
        <end position="133"/>
    </location>
</feature>
<dbReference type="HOGENOM" id="CLU_2216706_0_0_1"/>
<dbReference type="Gene3D" id="1.10.10.60">
    <property type="entry name" value="Homeodomain-like"/>
    <property type="match status" value="2"/>
</dbReference>
<keyword evidence="6" id="KW-0804">Transcription</keyword>
<feature type="DNA-binding region" description="Homeobox" evidence="8">
    <location>
        <begin position="334"/>
        <end position="393"/>
    </location>
</feature>
<feature type="compositionally biased region" description="Basic and acidic residues" evidence="11">
    <location>
        <begin position="308"/>
        <end position="319"/>
    </location>
</feature>
<feature type="region of interest" description="Disordered" evidence="11">
    <location>
        <begin position="234"/>
        <end position="267"/>
    </location>
</feature>
<dbReference type="InterPro" id="IPR003106">
    <property type="entry name" value="Leu_zip_homeo"/>
</dbReference>
<sequence length="502" mass="51975">MAQEDVGHLSDAGLALGLSLGGGGGGTTDAAAAHRGGCRRPSPSSQCPPLEPSLTLSLPDDAAAGAAATATATASGGGGPAHSVSSLSVGAAAAAAVKRERAEEADGERVSSTAAGRDDDDDGSTRKKLRLTKEQSALLEDRFREHSTLNPKQKVALAKQLNLRPRQVEVWFQNRRARDERETASPGTHEKRIEVAATGAAAAGGLSVVNMAQEDVGHLSDAGLALGLSLGGGGGGTTDAAAAHRGGCRRPSPSSQCPPLEPSLTLSLPDDAAAGAAATATATASGGGGPAHSVSSLSVAAAAAAAVKSERAEDADGERVSSTAARRDDDDERSTRKKLRLTKEQSALLEDRFPDHSKLNPKQKVALAKQLNLRPRQVEVWFQNRRARTKLKQTEVDCEFLKRCCETLTEENRRLQRELQELRALKFAPPPPSSAAHQPSPAPPAPFYMQLPAATLTICPSCERVGGPASAAKVVAADGTKAGPGRTTTHHFFNPFTHSAAC</sequence>
<keyword evidence="4 8" id="KW-0238">DNA-binding</keyword>
<feature type="region of interest" description="Disordered" evidence="11">
    <location>
        <begin position="427"/>
        <end position="446"/>
    </location>
</feature>
<dbReference type="SMART" id="SM00340">
    <property type="entry name" value="HALZ"/>
    <property type="match status" value="1"/>
</dbReference>
<dbReference type="PANTHER" id="PTHR45714:SF34">
    <property type="entry name" value="HOMEOBOX-LEUCINE ZIPPER PROTEIN HAT9"/>
    <property type="match status" value="1"/>
</dbReference>
<dbReference type="GO" id="GO:0043565">
    <property type="term" value="F:sequence-specific DNA binding"/>
    <property type="evidence" value="ECO:0007669"/>
    <property type="project" value="InterPro"/>
</dbReference>
<comment type="subcellular location">
    <subcellularLocation>
        <location evidence="1 8 9">Nucleus</location>
    </subcellularLocation>
</comment>
<dbReference type="AlphaFoldDB" id="A3AFR6"/>
<feature type="domain" description="Homeobox" evidence="12">
    <location>
        <begin position="122"/>
        <end position="182"/>
    </location>
</feature>
<evidence type="ECO:0000256" key="4">
    <source>
        <dbReference type="ARBA" id="ARBA00023125"/>
    </source>
</evidence>
<reference evidence="13" key="2">
    <citation type="submission" date="2008-12" db="EMBL/GenBank/DDBJ databases">
        <title>Improved gene annotation of the rice (Oryza sativa) genomes.</title>
        <authorList>
            <person name="Wang J."/>
            <person name="Li R."/>
            <person name="Fan W."/>
            <person name="Huang Q."/>
            <person name="Zhang J."/>
            <person name="Zhou Y."/>
            <person name="Hu Y."/>
            <person name="Zi S."/>
            <person name="Li J."/>
            <person name="Ni P."/>
            <person name="Zheng H."/>
            <person name="Zhang Y."/>
            <person name="Zhao M."/>
            <person name="Hao Q."/>
            <person name="McDermott J."/>
            <person name="Samudrala R."/>
            <person name="Kristiansen K."/>
            <person name="Wong G.K.-S."/>
        </authorList>
    </citation>
    <scope>NUCLEOTIDE SEQUENCE</scope>
</reference>
<dbReference type="SUPFAM" id="SSF46689">
    <property type="entry name" value="Homeodomain-like"/>
    <property type="match status" value="2"/>
</dbReference>
<reference evidence="13" key="1">
    <citation type="journal article" date="2005" name="PLoS Biol.">
        <title>The genomes of Oryza sativa: a history of duplications.</title>
        <authorList>
            <person name="Yu J."/>
            <person name="Wang J."/>
            <person name="Lin W."/>
            <person name="Li S."/>
            <person name="Li H."/>
            <person name="Zhou J."/>
            <person name="Ni P."/>
            <person name="Dong W."/>
            <person name="Hu S."/>
            <person name="Zeng C."/>
            <person name="Zhang J."/>
            <person name="Zhang Y."/>
            <person name="Li R."/>
            <person name="Xu Z."/>
            <person name="Li S."/>
            <person name="Li X."/>
            <person name="Zheng H."/>
            <person name="Cong L."/>
            <person name="Lin L."/>
            <person name="Yin J."/>
            <person name="Geng J."/>
            <person name="Li G."/>
            <person name="Shi J."/>
            <person name="Liu J."/>
            <person name="Lv H."/>
            <person name="Li J."/>
            <person name="Wang J."/>
            <person name="Deng Y."/>
            <person name="Ran L."/>
            <person name="Shi X."/>
            <person name="Wang X."/>
            <person name="Wu Q."/>
            <person name="Li C."/>
            <person name="Ren X."/>
            <person name="Wang J."/>
            <person name="Wang X."/>
            <person name="Li D."/>
            <person name="Liu D."/>
            <person name="Zhang X."/>
            <person name="Ji Z."/>
            <person name="Zhao W."/>
            <person name="Sun Y."/>
            <person name="Zhang Z."/>
            <person name="Bao J."/>
            <person name="Han Y."/>
            <person name="Dong L."/>
            <person name="Ji J."/>
            <person name="Chen P."/>
            <person name="Wu S."/>
            <person name="Liu J."/>
            <person name="Xiao Y."/>
            <person name="Bu D."/>
            <person name="Tan J."/>
            <person name="Yang L."/>
            <person name="Ye C."/>
            <person name="Zhang J."/>
            <person name="Xu J."/>
            <person name="Zhou Y."/>
            <person name="Yu Y."/>
            <person name="Zhang B."/>
            <person name="Zhuang S."/>
            <person name="Wei H."/>
            <person name="Liu B."/>
            <person name="Lei M."/>
            <person name="Yu H."/>
            <person name="Li Y."/>
            <person name="Xu H."/>
            <person name="Wei S."/>
            <person name="He X."/>
            <person name="Fang L."/>
            <person name="Zhang Z."/>
            <person name="Zhang Y."/>
            <person name="Huang X."/>
            <person name="Su Z."/>
            <person name="Tong W."/>
            <person name="Li J."/>
            <person name="Tong Z."/>
            <person name="Li S."/>
            <person name="Ye J."/>
            <person name="Wang L."/>
            <person name="Fang L."/>
            <person name="Lei T."/>
            <person name="Chen C."/>
            <person name="Chen H."/>
            <person name="Xu Z."/>
            <person name="Li H."/>
            <person name="Huang H."/>
            <person name="Zhang F."/>
            <person name="Xu H."/>
            <person name="Li N."/>
            <person name="Zhao C."/>
            <person name="Li S."/>
            <person name="Dong L."/>
            <person name="Huang Y."/>
            <person name="Li L."/>
            <person name="Xi Y."/>
            <person name="Qi Q."/>
            <person name="Li W."/>
            <person name="Zhang B."/>
            <person name="Hu W."/>
            <person name="Zhang Y."/>
            <person name="Tian X."/>
            <person name="Jiao Y."/>
            <person name="Liang X."/>
            <person name="Jin J."/>
            <person name="Gao L."/>
            <person name="Zheng W."/>
            <person name="Hao B."/>
            <person name="Liu S."/>
            <person name="Wang W."/>
            <person name="Yuan L."/>
            <person name="Cao M."/>
            <person name="McDermott J."/>
            <person name="Samudrala R."/>
            <person name="Wang J."/>
            <person name="Wong G.K."/>
            <person name="Yang H."/>
        </authorList>
    </citation>
    <scope>NUCLEOTIDE SEQUENCE [LARGE SCALE GENOMIC DNA]</scope>
</reference>
<dbReference type="InterPro" id="IPR017970">
    <property type="entry name" value="Homeobox_CS"/>
</dbReference>
<dbReference type="Pfam" id="PF00046">
    <property type="entry name" value="Homeodomain"/>
    <property type="match status" value="2"/>
</dbReference>
<keyword evidence="5 8" id="KW-0371">Homeobox</keyword>
<keyword evidence="10" id="KW-0175">Coiled coil</keyword>
<dbReference type="CDD" id="cd00086">
    <property type="entry name" value="homeodomain"/>
    <property type="match status" value="2"/>
</dbReference>
<evidence type="ECO:0000256" key="2">
    <source>
        <dbReference type="ARBA" id="ARBA00006074"/>
    </source>
</evidence>
<evidence type="ECO:0000256" key="1">
    <source>
        <dbReference type="ARBA" id="ARBA00004123"/>
    </source>
</evidence>
<evidence type="ECO:0000313" key="13">
    <source>
        <dbReference type="EMBL" id="EAZ26155.1"/>
    </source>
</evidence>
<name>A3AFR6_ORYSJ</name>
<dbReference type="PROSITE" id="PS00027">
    <property type="entry name" value="HOMEOBOX_1"/>
    <property type="match status" value="1"/>
</dbReference>
<feature type="domain" description="Homeobox" evidence="12">
    <location>
        <begin position="332"/>
        <end position="392"/>
    </location>
</feature>
<keyword evidence="3" id="KW-0805">Transcription regulation</keyword>
<evidence type="ECO:0000256" key="11">
    <source>
        <dbReference type="SAM" id="MobiDB-lite"/>
    </source>
</evidence>
<dbReference type="GO" id="GO:0000981">
    <property type="term" value="F:DNA-binding transcription factor activity, RNA polymerase II-specific"/>
    <property type="evidence" value="ECO:0007669"/>
    <property type="project" value="InterPro"/>
</dbReference>
<dbReference type="SMART" id="SM00389">
    <property type="entry name" value="HOX"/>
    <property type="match status" value="2"/>
</dbReference>
<protein>
    <recommendedName>
        <fullName evidence="12">Homeobox domain-containing protein</fullName>
    </recommendedName>
</protein>
<keyword evidence="7 8" id="KW-0539">Nucleus</keyword>
<dbReference type="InterPro" id="IPR009057">
    <property type="entry name" value="Homeodomain-like_sf"/>
</dbReference>
<feature type="compositionally biased region" description="Low complexity" evidence="11">
    <location>
        <begin position="28"/>
        <end position="74"/>
    </location>
</feature>
<dbReference type="PANTHER" id="PTHR45714">
    <property type="entry name" value="HOMEOBOX-LEUCINE ZIPPER PROTEIN HAT14"/>
    <property type="match status" value="1"/>
</dbReference>
<feature type="DNA-binding region" description="Homeobox" evidence="8">
    <location>
        <begin position="124"/>
        <end position="183"/>
    </location>
</feature>
<feature type="region of interest" description="Disordered" evidence="11">
    <location>
        <begin position="308"/>
        <end position="340"/>
    </location>
</feature>
<dbReference type="InterPro" id="IPR001356">
    <property type="entry name" value="HD"/>
</dbReference>
<dbReference type="InterPro" id="IPR050762">
    <property type="entry name" value="HD-ZIP_Homeobox_LZ_Class_II"/>
</dbReference>
<organism evidence="13">
    <name type="scientific">Oryza sativa subsp. japonica</name>
    <name type="common">Rice</name>
    <dbReference type="NCBI Taxonomy" id="39947"/>
    <lineage>
        <taxon>Eukaryota</taxon>
        <taxon>Viridiplantae</taxon>
        <taxon>Streptophyta</taxon>
        <taxon>Embryophyta</taxon>
        <taxon>Tracheophyta</taxon>
        <taxon>Spermatophyta</taxon>
        <taxon>Magnoliopsida</taxon>
        <taxon>Liliopsida</taxon>
        <taxon>Poales</taxon>
        <taxon>Poaceae</taxon>
        <taxon>BOP clade</taxon>
        <taxon>Oryzoideae</taxon>
        <taxon>Oryzeae</taxon>
        <taxon>Oryzinae</taxon>
        <taxon>Oryza</taxon>
        <taxon>Oryza sativa</taxon>
    </lineage>
</organism>
<evidence type="ECO:0000256" key="8">
    <source>
        <dbReference type="PROSITE-ProRule" id="PRU00108"/>
    </source>
</evidence>
<evidence type="ECO:0000256" key="10">
    <source>
        <dbReference type="SAM" id="Coils"/>
    </source>
</evidence>
<accession>A3AFR6</accession>
<dbReference type="FunFam" id="1.10.10.60:FF:000192">
    <property type="entry name" value="Homeobox-leucine zipper protein HAT22"/>
    <property type="match status" value="1"/>
</dbReference>
<dbReference type="GO" id="GO:0005634">
    <property type="term" value="C:nucleus"/>
    <property type="evidence" value="ECO:0007669"/>
    <property type="project" value="UniProtKB-SubCell"/>
</dbReference>
<dbReference type="Pfam" id="PF02183">
    <property type="entry name" value="HALZ"/>
    <property type="match status" value="1"/>
</dbReference>
<feature type="compositionally biased region" description="Low complexity" evidence="11">
    <location>
        <begin position="238"/>
        <end position="267"/>
    </location>
</feature>
<gene>
    <name evidence="13" type="ORF">OsJ_10021</name>
</gene>
<evidence type="ECO:0000256" key="5">
    <source>
        <dbReference type="ARBA" id="ARBA00023155"/>
    </source>
</evidence>
<feature type="region of interest" description="Disordered" evidence="11">
    <location>
        <begin position="14"/>
        <end position="85"/>
    </location>
</feature>
<feature type="coiled-coil region" evidence="10">
    <location>
        <begin position="391"/>
        <end position="425"/>
    </location>
</feature>
<proteinExistence type="inferred from homology"/>
<dbReference type="Proteomes" id="UP000007752">
    <property type="component" value="Chromosome 3"/>
</dbReference>
<feature type="compositionally biased region" description="Basic and acidic residues" evidence="11">
    <location>
        <begin position="99"/>
        <end position="109"/>
    </location>
</feature>
<dbReference type="PROSITE" id="PS50071">
    <property type="entry name" value="HOMEOBOX_2"/>
    <property type="match status" value="2"/>
</dbReference>
<evidence type="ECO:0000256" key="9">
    <source>
        <dbReference type="RuleBase" id="RU000682"/>
    </source>
</evidence>
<comment type="similarity">
    <text evidence="2">Belongs to the HD-ZIP homeobox family. Class II subfamily.</text>
</comment>
<evidence type="ECO:0000256" key="7">
    <source>
        <dbReference type="ARBA" id="ARBA00023242"/>
    </source>
</evidence>